<feature type="compositionally biased region" description="Basic residues" evidence="1">
    <location>
        <begin position="1"/>
        <end position="12"/>
    </location>
</feature>
<evidence type="ECO:0000256" key="1">
    <source>
        <dbReference type="SAM" id="MobiDB-lite"/>
    </source>
</evidence>
<sequence length="295" mass="31886">MPGSLRPRHGGRATRAAQPPSTPNRFASAVAALAKTPREGSGAERVQLGLKRAADGAEPAASRNAQRMGEGARRLPPAEGEDLPDGVPLRLRVPGASPSKAVSREPQYSVDEALALQRALQSAFAADGFRTQLRRAEAAHPRRGVRGHADQAKFTQQLHSMLREVYRDVLPQKPWCLPQGWEGYRKMVARMEAVAEDPRVVNAREDINRLLGLPRFTVLRPPPEEPLRAQEGDGAGEAEGALQVFVELPDGSGEDQSKNGAPLFTDADGDTAHEFWEEDRGGNLIRVLPGVASTV</sequence>
<reference evidence="2" key="1">
    <citation type="submission" date="2023-10" db="EMBL/GenBank/DDBJ databases">
        <authorList>
            <person name="Chen Y."/>
            <person name="Shah S."/>
            <person name="Dougan E. K."/>
            <person name="Thang M."/>
            <person name="Chan C."/>
        </authorList>
    </citation>
    <scope>NUCLEOTIDE SEQUENCE [LARGE SCALE GENOMIC DNA]</scope>
</reference>
<protein>
    <submittedName>
        <fullName evidence="2">Uncharacterized protein</fullName>
    </submittedName>
</protein>
<feature type="region of interest" description="Disordered" evidence="1">
    <location>
        <begin position="249"/>
        <end position="268"/>
    </location>
</feature>
<dbReference type="EMBL" id="CAUYUJ010003269">
    <property type="protein sequence ID" value="CAK0804582.1"/>
    <property type="molecule type" value="Genomic_DNA"/>
</dbReference>
<name>A0ABN9QF61_9DINO</name>
<proteinExistence type="predicted"/>
<comment type="caution">
    <text evidence="2">The sequence shown here is derived from an EMBL/GenBank/DDBJ whole genome shotgun (WGS) entry which is preliminary data.</text>
</comment>
<dbReference type="Proteomes" id="UP001189429">
    <property type="component" value="Unassembled WGS sequence"/>
</dbReference>
<keyword evidence="3" id="KW-1185">Reference proteome</keyword>
<evidence type="ECO:0000313" key="2">
    <source>
        <dbReference type="EMBL" id="CAK0804582.1"/>
    </source>
</evidence>
<accession>A0ABN9QF61</accession>
<organism evidence="2 3">
    <name type="scientific">Prorocentrum cordatum</name>
    <dbReference type="NCBI Taxonomy" id="2364126"/>
    <lineage>
        <taxon>Eukaryota</taxon>
        <taxon>Sar</taxon>
        <taxon>Alveolata</taxon>
        <taxon>Dinophyceae</taxon>
        <taxon>Prorocentrales</taxon>
        <taxon>Prorocentraceae</taxon>
        <taxon>Prorocentrum</taxon>
    </lineage>
</organism>
<feature type="region of interest" description="Disordered" evidence="1">
    <location>
        <begin position="1"/>
        <end position="87"/>
    </location>
</feature>
<evidence type="ECO:0000313" key="3">
    <source>
        <dbReference type="Proteomes" id="UP001189429"/>
    </source>
</evidence>
<gene>
    <name evidence="2" type="ORF">PCOR1329_LOCUS11338</name>
</gene>